<dbReference type="PANTHER" id="PTHR34754">
    <property type="entry name" value="COILED-COIL DOMAIN-CONTAINING PROTEIN 60"/>
    <property type="match status" value="1"/>
</dbReference>
<organism evidence="2 3">
    <name type="scientific">Ridgeia piscesae</name>
    <name type="common">Tubeworm</name>
    <dbReference type="NCBI Taxonomy" id="27915"/>
    <lineage>
        <taxon>Eukaryota</taxon>
        <taxon>Metazoa</taxon>
        <taxon>Spiralia</taxon>
        <taxon>Lophotrochozoa</taxon>
        <taxon>Annelida</taxon>
        <taxon>Polychaeta</taxon>
        <taxon>Sedentaria</taxon>
        <taxon>Canalipalpata</taxon>
        <taxon>Sabellida</taxon>
        <taxon>Siboglinidae</taxon>
        <taxon>Ridgeia</taxon>
    </lineage>
</organism>
<comment type="caution">
    <text evidence="2">The sequence shown here is derived from an EMBL/GenBank/DDBJ whole genome shotgun (WGS) entry which is preliminary data.</text>
</comment>
<feature type="compositionally biased region" description="Basic residues" evidence="1">
    <location>
        <begin position="379"/>
        <end position="388"/>
    </location>
</feature>
<accession>A0AAD9P9F0</accession>
<keyword evidence="3" id="KW-1185">Reference proteome</keyword>
<sequence length="644" mass="73807">MLKPTPVGLKPKEAGADMIKFVRQHYIHASDQDGPRVKQDSRKVLKRCNKTYATELNPNWWDERYKHTLHNFTCGAFSLPQYPYQSLGEVILDPNELVIDALSSSLPKNGKAKHHRGVGLYISRQMEFNAAGMKQLKALLRESSLRIIATRGGQSYLDHVENAHKVKTNKMRKQMEAETPNMVLRRLSSQCIYENGAVPVRTENTKSKPATRKLRKLNQNVGMIRQKLVALYQVLSALTNMRLKCLRSKHPMKIGVLKILFRDPFAVDPMAGQNDLKRETVRLGHPNVTTLTRLPWKTVPRHVIMRQVNNFRSKDLPGSQAERGSTTGESNYRPGKESGQSYPQSISNQSSFLLQHQTTNSQATRFNMDRISNRPSKPSSHRRTRTKFHPNQFDDGSVKLEGWEDLLNIGVKNKQLRVLKPKQPPWQMLANQVDDGDMSVSMKKSASRREGNEIVNEDAEKVLNRTQQNFMSLKKKIYKNVTHEIEKLDKQRVIKYKYKMRVLNTMLPLFVDQQQLLADVGLTAAMETMNLEKGTKWFSVLVKEVDSVTYPGLSHTSSMMNTIVLNKCLQRLRNFRKDEISLIPNVKEKLCLLTLSIPAYELCTQHMQNAIKFVLEEILHANVSLLNDWLDTRALPHFYTQTAG</sequence>
<name>A0AAD9P9F0_RIDPI</name>
<dbReference type="AlphaFoldDB" id="A0AAD9P9F0"/>
<evidence type="ECO:0000313" key="2">
    <source>
        <dbReference type="EMBL" id="KAK2190610.1"/>
    </source>
</evidence>
<evidence type="ECO:0000313" key="3">
    <source>
        <dbReference type="Proteomes" id="UP001209878"/>
    </source>
</evidence>
<feature type="compositionally biased region" description="Polar residues" evidence="1">
    <location>
        <begin position="338"/>
        <end position="365"/>
    </location>
</feature>
<gene>
    <name evidence="2" type="ORF">NP493_74g03006</name>
</gene>
<evidence type="ECO:0000256" key="1">
    <source>
        <dbReference type="SAM" id="MobiDB-lite"/>
    </source>
</evidence>
<dbReference type="Proteomes" id="UP001209878">
    <property type="component" value="Unassembled WGS sequence"/>
</dbReference>
<dbReference type="PANTHER" id="PTHR34754:SF1">
    <property type="entry name" value="COILED-COIL DOMAIN-CONTAINING PROTEIN 60"/>
    <property type="match status" value="1"/>
</dbReference>
<proteinExistence type="predicted"/>
<dbReference type="EMBL" id="JAODUO010000074">
    <property type="protein sequence ID" value="KAK2190610.1"/>
    <property type="molecule type" value="Genomic_DNA"/>
</dbReference>
<protein>
    <submittedName>
        <fullName evidence="2">Uncharacterized protein</fullName>
    </submittedName>
</protein>
<reference evidence="2" key="1">
    <citation type="journal article" date="2023" name="Mol. Biol. Evol.">
        <title>Third-Generation Sequencing Reveals the Adaptive Role of the Epigenome in Three Deep-Sea Polychaetes.</title>
        <authorList>
            <person name="Perez M."/>
            <person name="Aroh O."/>
            <person name="Sun Y."/>
            <person name="Lan Y."/>
            <person name="Juniper S.K."/>
            <person name="Young C.R."/>
            <person name="Angers B."/>
            <person name="Qian P.Y."/>
        </authorList>
    </citation>
    <scope>NUCLEOTIDE SEQUENCE</scope>
    <source>
        <strain evidence="2">R07B-5</strain>
    </source>
</reference>
<dbReference type="InterPro" id="IPR031526">
    <property type="entry name" value="DUF4698"/>
</dbReference>
<feature type="region of interest" description="Disordered" evidence="1">
    <location>
        <begin position="309"/>
        <end position="393"/>
    </location>
</feature>